<dbReference type="InterPro" id="IPR029442">
    <property type="entry name" value="GyrI-like"/>
</dbReference>
<proteinExistence type="predicted"/>
<dbReference type="InterPro" id="IPR011256">
    <property type="entry name" value="Reg_factor_effector_dom_sf"/>
</dbReference>
<dbReference type="AlphaFoldDB" id="A0A938YQ19"/>
<evidence type="ECO:0000313" key="2">
    <source>
        <dbReference type="EMBL" id="MBM9476875.1"/>
    </source>
</evidence>
<feature type="domain" description="GyrI-like small molecule binding" evidence="1">
    <location>
        <begin position="39"/>
        <end position="212"/>
    </location>
</feature>
<dbReference type="Pfam" id="PF06445">
    <property type="entry name" value="GyrI-like"/>
    <property type="match status" value="1"/>
</dbReference>
<protein>
    <submittedName>
        <fullName evidence="2">GyrI-like domain-containing protein</fullName>
    </submittedName>
</protein>
<dbReference type="Gene3D" id="3.20.80.10">
    <property type="entry name" value="Regulatory factor, effector binding domain"/>
    <property type="match status" value="1"/>
</dbReference>
<dbReference type="SUPFAM" id="SSF55136">
    <property type="entry name" value="Probable bacterial effector-binding domain"/>
    <property type="match status" value="1"/>
</dbReference>
<gene>
    <name evidence="2" type="ORF">JL107_10495</name>
</gene>
<accession>A0A938YQ19</accession>
<dbReference type="Proteomes" id="UP000663801">
    <property type="component" value="Unassembled WGS sequence"/>
</dbReference>
<comment type="caution">
    <text evidence="2">The sequence shown here is derived from an EMBL/GenBank/DDBJ whole genome shotgun (WGS) entry which is preliminary data.</text>
</comment>
<evidence type="ECO:0000259" key="1">
    <source>
        <dbReference type="Pfam" id="PF06445"/>
    </source>
</evidence>
<dbReference type="EMBL" id="JAERWL010000009">
    <property type="protein sequence ID" value="MBM9476875.1"/>
    <property type="molecule type" value="Genomic_DNA"/>
</dbReference>
<organism evidence="2 3">
    <name type="scientific">Nakamurella flavida</name>
    <dbReference type="NCBI Taxonomy" id="363630"/>
    <lineage>
        <taxon>Bacteria</taxon>
        <taxon>Bacillati</taxon>
        <taxon>Actinomycetota</taxon>
        <taxon>Actinomycetes</taxon>
        <taxon>Nakamurellales</taxon>
        <taxon>Nakamurellaceae</taxon>
        <taxon>Nakamurella</taxon>
    </lineage>
</organism>
<reference evidence="2" key="1">
    <citation type="submission" date="2021-01" db="EMBL/GenBank/DDBJ databases">
        <title>KCTC 19127 draft genome.</title>
        <authorList>
            <person name="An D."/>
        </authorList>
    </citation>
    <scope>NUCLEOTIDE SEQUENCE</scope>
    <source>
        <strain evidence="2">KCTC 19127</strain>
    </source>
</reference>
<dbReference type="RefSeq" id="WP_205256995.1">
    <property type="nucleotide sequence ID" value="NZ_BAAAPV010000001.1"/>
</dbReference>
<keyword evidence="3" id="KW-1185">Reference proteome</keyword>
<sequence>MTDSGGSTGDIGPRHTRSFDIKKERRDLYAPRAGCFVEVDVPRLRFLMADGHGDPNTAPVYREVVEALYTLSYACRAVAKAELGRVHTVGPLEGLWSAEDPAAFRTRDKDAWDWTMLVVQPDWITPEVFAAGRKRCAERDLAAAHRVRLADLDEGLSVQTLHIGPYDDEGPVLRRLHEEHLPAHGRVPTGPHHEIYLSDPRRTDPSRLRTILRQPVAPARIAASSE</sequence>
<evidence type="ECO:0000313" key="3">
    <source>
        <dbReference type="Proteomes" id="UP000663801"/>
    </source>
</evidence>
<name>A0A938YQ19_9ACTN</name>